<dbReference type="Gene3D" id="1.10.287.1490">
    <property type="match status" value="1"/>
</dbReference>
<dbReference type="GO" id="GO:0003684">
    <property type="term" value="F:damaged DNA binding"/>
    <property type="evidence" value="ECO:0007669"/>
    <property type="project" value="TreeGrafter"/>
</dbReference>
<evidence type="ECO:0000256" key="9">
    <source>
        <dbReference type="ARBA" id="ARBA00023172"/>
    </source>
</evidence>
<evidence type="ECO:0000256" key="1">
    <source>
        <dbReference type="ARBA" id="ARBA00004123"/>
    </source>
</evidence>
<evidence type="ECO:0000256" key="5">
    <source>
        <dbReference type="ARBA" id="ARBA00022741"/>
    </source>
</evidence>
<feature type="non-terminal residue" evidence="14">
    <location>
        <position position="555"/>
    </location>
</feature>
<proteinExistence type="inferred from homology"/>
<dbReference type="OrthoDB" id="10072614at2759"/>
<keyword evidence="5" id="KW-0547">Nucleotide-binding</keyword>
<dbReference type="Gene3D" id="3.40.50.300">
    <property type="entry name" value="P-loop containing nucleotide triphosphate hydrolases"/>
    <property type="match status" value="1"/>
</dbReference>
<evidence type="ECO:0000256" key="13">
    <source>
        <dbReference type="SAM" id="MobiDB-lite"/>
    </source>
</evidence>
<dbReference type="AlphaFoldDB" id="A0A9N9F4F5"/>
<keyword evidence="7" id="KW-0067">ATP-binding</keyword>
<evidence type="ECO:0000256" key="3">
    <source>
        <dbReference type="ARBA" id="ARBA00006793"/>
    </source>
</evidence>
<comment type="caution">
    <text evidence="14">The sequence shown here is derived from an EMBL/GenBank/DDBJ whole genome shotgun (WGS) entry which is preliminary data.</text>
</comment>
<feature type="region of interest" description="Disordered" evidence="13">
    <location>
        <begin position="159"/>
        <end position="185"/>
    </location>
</feature>
<keyword evidence="4" id="KW-0158">Chromosome</keyword>
<dbReference type="Proteomes" id="UP000789572">
    <property type="component" value="Unassembled WGS sequence"/>
</dbReference>
<protein>
    <submittedName>
        <fullName evidence="14">4752_t:CDS:1</fullName>
    </submittedName>
</protein>
<dbReference type="GO" id="GO:0030915">
    <property type="term" value="C:Smc5-Smc6 complex"/>
    <property type="evidence" value="ECO:0007669"/>
    <property type="project" value="TreeGrafter"/>
</dbReference>
<evidence type="ECO:0000256" key="12">
    <source>
        <dbReference type="SAM" id="Coils"/>
    </source>
</evidence>
<evidence type="ECO:0000256" key="4">
    <source>
        <dbReference type="ARBA" id="ARBA00022454"/>
    </source>
</evidence>
<accession>A0A9N9F4F5</accession>
<evidence type="ECO:0000256" key="8">
    <source>
        <dbReference type="ARBA" id="ARBA00023054"/>
    </source>
</evidence>
<keyword evidence="6" id="KW-0227">DNA damage</keyword>
<dbReference type="GO" id="GO:0000724">
    <property type="term" value="P:double-strand break repair via homologous recombination"/>
    <property type="evidence" value="ECO:0007669"/>
    <property type="project" value="TreeGrafter"/>
</dbReference>
<evidence type="ECO:0000256" key="10">
    <source>
        <dbReference type="ARBA" id="ARBA00023204"/>
    </source>
</evidence>
<keyword evidence="9" id="KW-0233">DNA recombination</keyword>
<keyword evidence="8 12" id="KW-0175">Coiled coil</keyword>
<dbReference type="GO" id="GO:0005634">
    <property type="term" value="C:nucleus"/>
    <property type="evidence" value="ECO:0007669"/>
    <property type="project" value="UniProtKB-SubCell"/>
</dbReference>
<evidence type="ECO:0000313" key="14">
    <source>
        <dbReference type="EMBL" id="CAG8508446.1"/>
    </source>
</evidence>
<gene>
    <name evidence="14" type="ORF">POCULU_LOCUS2943</name>
</gene>
<organism evidence="14 15">
    <name type="scientific">Paraglomus occultum</name>
    <dbReference type="NCBI Taxonomy" id="144539"/>
    <lineage>
        <taxon>Eukaryota</taxon>
        <taxon>Fungi</taxon>
        <taxon>Fungi incertae sedis</taxon>
        <taxon>Mucoromycota</taxon>
        <taxon>Glomeromycotina</taxon>
        <taxon>Glomeromycetes</taxon>
        <taxon>Paraglomerales</taxon>
        <taxon>Paraglomeraceae</taxon>
        <taxon>Paraglomus</taxon>
    </lineage>
</organism>
<evidence type="ECO:0000256" key="7">
    <source>
        <dbReference type="ARBA" id="ARBA00022840"/>
    </source>
</evidence>
<comment type="similarity">
    <text evidence="3">Belongs to the SMC family. SMC6 subfamily.</text>
</comment>
<feature type="compositionally biased region" description="Basic and acidic residues" evidence="13">
    <location>
        <begin position="159"/>
        <end position="180"/>
    </location>
</feature>
<dbReference type="PANTHER" id="PTHR19306:SF6">
    <property type="entry name" value="STRUCTURAL MAINTENANCE OF CHROMOSOMES PROTEIN 6"/>
    <property type="match status" value="1"/>
</dbReference>
<reference evidence="14" key="1">
    <citation type="submission" date="2021-06" db="EMBL/GenBank/DDBJ databases">
        <authorList>
            <person name="Kallberg Y."/>
            <person name="Tangrot J."/>
            <person name="Rosling A."/>
        </authorList>
    </citation>
    <scope>NUCLEOTIDE SEQUENCE</scope>
    <source>
        <strain evidence="14">IA702</strain>
    </source>
</reference>
<dbReference type="SUPFAM" id="SSF52540">
    <property type="entry name" value="P-loop containing nucleoside triphosphate hydrolases"/>
    <property type="match status" value="1"/>
</dbReference>
<dbReference type="PANTHER" id="PTHR19306">
    <property type="entry name" value="STRUCTURAL MAINTENANCE OF CHROMOSOMES 5,6 SMC5, SMC6"/>
    <property type="match status" value="1"/>
</dbReference>
<evidence type="ECO:0000313" key="15">
    <source>
        <dbReference type="Proteomes" id="UP000789572"/>
    </source>
</evidence>
<keyword evidence="10" id="KW-0234">DNA repair</keyword>
<evidence type="ECO:0000256" key="11">
    <source>
        <dbReference type="ARBA" id="ARBA00023242"/>
    </source>
</evidence>
<evidence type="ECO:0000256" key="2">
    <source>
        <dbReference type="ARBA" id="ARBA00004286"/>
    </source>
</evidence>
<feature type="coiled-coil region" evidence="12">
    <location>
        <begin position="293"/>
        <end position="355"/>
    </location>
</feature>
<keyword evidence="15" id="KW-1185">Reference proteome</keyword>
<name>A0A9N9F4F5_9GLOM</name>
<dbReference type="EMBL" id="CAJVPJ010000300">
    <property type="protein sequence ID" value="CAG8508446.1"/>
    <property type="molecule type" value="Genomic_DNA"/>
</dbReference>
<dbReference type="GO" id="GO:0005524">
    <property type="term" value="F:ATP binding"/>
    <property type="evidence" value="ECO:0007669"/>
    <property type="project" value="UniProtKB-KW"/>
</dbReference>
<dbReference type="GO" id="GO:0035861">
    <property type="term" value="C:site of double-strand break"/>
    <property type="evidence" value="ECO:0007669"/>
    <property type="project" value="TreeGrafter"/>
</dbReference>
<comment type="subcellular location">
    <subcellularLocation>
        <location evidence="2">Chromosome</location>
    </subcellularLocation>
    <subcellularLocation>
        <location evidence="1">Nucleus</location>
    </subcellularLocation>
</comment>
<dbReference type="InterPro" id="IPR027417">
    <property type="entry name" value="P-loop_NTPase"/>
</dbReference>
<keyword evidence="11" id="KW-0539">Nucleus</keyword>
<sequence>PEWGPTLESVIGQSLGAFGVIDYHDQRLLADIMKRYNCQSSILVNGLDKFDYKPRILQIDDEYVKRLLINSLRIESTVLIVRRAEADEVMYNEGRGYPHNVSRCYTMDGYRIGSKNGGFLSQAIPRHYGTSRFTNDIDSQILRTNQRLSENKSLFERYSKEREKTSTEVNRLERQRDSLKSESQTLNQRNVQLRAEIQQLRDKLQEDEPANIMDDIKEIETEIELLTKQFIELRHQSDKINEEQRPLVTRAEEVHRQLLAMSEDATKFRDLVEAKVTERLRLTSNISYFTNKLDAERRKVTSLEEDLTRKKTALEETTKQAEAYCPERVEVTKTASVLDREIKQIQSRLAEREREYGKSLEEVGADMKRKRESFTRARVEISNQELFIRELKNALQSRMRKWHVFRQYIALRARINFCWQLSKRGFHGKLNFDHEHKKLSLKIQIDDQMGKSSDKDPRSLSGGEKSFSTICFLLSLWEGICCPIRCLDEFDVFMDAVNRRISMKMMIESAREADCIQYILITPQDASSMLPGPDVRIHRLLDPERGQATLQLTSG</sequence>
<evidence type="ECO:0000256" key="6">
    <source>
        <dbReference type="ARBA" id="ARBA00022763"/>
    </source>
</evidence>
<dbReference type="GO" id="GO:0003697">
    <property type="term" value="F:single-stranded DNA binding"/>
    <property type="evidence" value="ECO:0007669"/>
    <property type="project" value="TreeGrafter"/>
</dbReference>